<dbReference type="InterPro" id="IPR011990">
    <property type="entry name" value="TPR-like_helical_dom_sf"/>
</dbReference>
<name>F0LKU0_THEBM</name>
<dbReference type="eggNOG" id="arCOG03827">
    <property type="taxonomic scope" value="Archaea"/>
</dbReference>
<dbReference type="OrthoDB" id="92924at2157"/>
<reference evidence="1 2" key="1">
    <citation type="journal article" date="2011" name="J. Bacteriol.">
        <title>Complete genome sequence of the hyperthermophilic, piezophilic, heterotrophic, and carboxydotrophic archaeon Thermococcus barophilus MP.</title>
        <authorList>
            <person name="Vannier P."/>
            <person name="Marteinsson V.T."/>
            <person name="Fridjonsson O.H."/>
            <person name="Oger P."/>
            <person name="Jebbar M."/>
        </authorList>
    </citation>
    <scope>NUCLEOTIDE SEQUENCE [LARGE SCALE GENOMIC DNA]</scope>
    <source>
        <strain evidence="2">DSM 11836 / MP</strain>
    </source>
</reference>
<gene>
    <name evidence="1" type="ordered locus">TERMP_00692</name>
</gene>
<dbReference type="AlphaFoldDB" id="F0LKU0"/>
<dbReference type="GeneID" id="10041010"/>
<sequence length="268" mass="30998">MVPKLNKFRKHLGKLTKGEKDDAIFGLVEAALKREDINAAISEVRRIKNDYYLFLGVRSIVKKIVQLAKKSINKFGSVLKHEKEAFREYLKELVILANSITEERLRAIVFADIAIAFYLIDESLEGDLALRTSLDLAEKLKDDDVTFEIVYSLVENDLLEKAAYAMNLVRNRKKLDVILSYMALHLYKEGREDDAAKVITHIQSDFHKVMALWKMAEFESKRDKKKAEEILKKAMELLKDIENPVLRFEAFVKIAELQEELAGRFRFS</sequence>
<accession>F0LKU0</accession>
<dbReference type="EMBL" id="CP002372">
    <property type="protein sequence ID" value="ADT83669.1"/>
    <property type="molecule type" value="Genomic_DNA"/>
</dbReference>
<evidence type="ECO:0000313" key="2">
    <source>
        <dbReference type="Proteomes" id="UP000007478"/>
    </source>
</evidence>
<dbReference type="PATRIC" id="fig|391623.17.peg.693"/>
<proteinExistence type="predicted"/>
<protein>
    <submittedName>
        <fullName evidence="1">Uncharacterized protein</fullName>
    </submittedName>
</protein>
<keyword evidence="2" id="KW-1185">Reference proteome</keyword>
<dbReference type="Gene3D" id="1.25.40.10">
    <property type="entry name" value="Tetratricopeptide repeat domain"/>
    <property type="match status" value="1"/>
</dbReference>
<dbReference type="Proteomes" id="UP000007478">
    <property type="component" value="Chromosome"/>
</dbReference>
<dbReference type="RefSeq" id="WP_013466967.1">
    <property type="nucleotide sequence ID" value="NC_014804.1"/>
</dbReference>
<dbReference type="HOGENOM" id="CLU_1006935_0_0_2"/>
<dbReference type="KEGG" id="tba:TERMP_00692"/>
<evidence type="ECO:0000313" key="1">
    <source>
        <dbReference type="EMBL" id="ADT83669.1"/>
    </source>
</evidence>
<organism evidence="1 2">
    <name type="scientific">Thermococcus barophilus (strain DSM 11836 / MP)</name>
    <dbReference type="NCBI Taxonomy" id="391623"/>
    <lineage>
        <taxon>Archaea</taxon>
        <taxon>Methanobacteriati</taxon>
        <taxon>Methanobacteriota</taxon>
        <taxon>Thermococci</taxon>
        <taxon>Thermococcales</taxon>
        <taxon>Thermococcaceae</taxon>
        <taxon>Thermococcus</taxon>
    </lineage>
</organism>